<feature type="compositionally biased region" description="Polar residues" evidence="1">
    <location>
        <begin position="45"/>
        <end position="58"/>
    </location>
</feature>
<dbReference type="RefSeq" id="WP_344801222.1">
    <property type="nucleotide sequence ID" value="NZ_BAABAB010000002.1"/>
</dbReference>
<gene>
    <name evidence="3" type="ORF">GCM10022236_02310</name>
</gene>
<proteinExistence type="predicted"/>
<name>A0ABP6ZB10_9ACTN</name>
<sequence>MEWLQDEPPSAPLRRRRRLALTGVAVAVVLLIVGSVTVRHLQGDQDPQQLAHSPSPTRTDWRFTPTRGSAQPLPSHPPEPFLTDVDLDLFAIDDFNLYRLQTGPQTITAVPITGTNVNGPVGLVAGPDQVVVTNYDPDPTIAGNVVPDESPALPLPGLLADATQILPATDGELWVGVKEWGLPRFVRTDFAGREVPSGFPRSLLEGYTDLIGDGVGGLTVQRADAAYQLTPQGETLIARGTLIATGPHHFLFKNCTTNRGCAAFVYNRDTRQQRRLGPSHTGENASGTVSADGRYAAVRTWPVDDVQQFIVLDLRTGTIVTKVAEAATSHVDTSSLIWLPDDRLIYVSEGTLRVYDPATRRGTTPQTYLNGLTNVTLRG</sequence>
<accession>A0ABP6ZB10</accession>
<dbReference type="Proteomes" id="UP001501490">
    <property type="component" value="Unassembled WGS sequence"/>
</dbReference>
<feature type="region of interest" description="Disordered" evidence="1">
    <location>
        <begin position="44"/>
        <end position="79"/>
    </location>
</feature>
<keyword evidence="2" id="KW-1133">Transmembrane helix</keyword>
<comment type="caution">
    <text evidence="3">The sequence shown here is derived from an EMBL/GenBank/DDBJ whole genome shotgun (WGS) entry which is preliminary data.</text>
</comment>
<reference evidence="4" key="1">
    <citation type="journal article" date="2019" name="Int. J. Syst. Evol. Microbiol.">
        <title>The Global Catalogue of Microorganisms (GCM) 10K type strain sequencing project: providing services to taxonomists for standard genome sequencing and annotation.</title>
        <authorList>
            <consortium name="The Broad Institute Genomics Platform"/>
            <consortium name="The Broad Institute Genome Sequencing Center for Infectious Disease"/>
            <person name="Wu L."/>
            <person name="Ma J."/>
        </authorList>
    </citation>
    <scope>NUCLEOTIDE SEQUENCE [LARGE SCALE GENOMIC DNA]</scope>
    <source>
        <strain evidence="4">JCM 16929</strain>
    </source>
</reference>
<dbReference type="EMBL" id="BAABAB010000002">
    <property type="protein sequence ID" value="GAA3604089.1"/>
    <property type="molecule type" value="Genomic_DNA"/>
</dbReference>
<keyword evidence="2" id="KW-0472">Membrane</keyword>
<protein>
    <submittedName>
        <fullName evidence="3">Uncharacterized protein</fullName>
    </submittedName>
</protein>
<dbReference type="InterPro" id="IPR015943">
    <property type="entry name" value="WD40/YVTN_repeat-like_dom_sf"/>
</dbReference>
<evidence type="ECO:0000313" key="3">
    <source>
        <dbReference type="EMBL" id="GAA3604089.1"/>
    </source>
</evidence>
<evidence type="ECO:0000313" key="4">
    <source>
        <dbReference type="Proteomes" id="UP001501490"/>
    </source>
</evidence>
<evidence type="ECO:0000256" key="2">
    <source>
        <dbReference type="SAM" id="Phobius"/>
    </source>
</evidence>
<evidence type="ECO:0000256" key="1">
    <source>
        <dbReference type="SAM" id="MobiDB-lite"/>
    </source>
</evidence>
<dbReference type="InterPro" id="IPR011044">
    <property type="entry name" value="Quino_amine_DH_bsu"/>
</dbReference>
<dbReference type="Gene3D" id="2.130.10.10">
    <property type="entry name" value="YVTN repeat-like/Quinoprotein amine dehydrogenase"/>
    <property type="match status" value="1"/>
</dbReference>
<feature type="transmembrane region" description="Helical" evidence="2">
    <location>
        <begin position="19"/>
        <end position="38"/>
    </location>
</feature>
<organism evidence="3 4">
    <name type="scientific">Microlunatus ginsengisoli</name>
    <dbReference type="NCBI Taxonomy" id="363863"/>
    <lineage>
        <taxon>Bacteria</taxon>
        <taxon>Bacillati</taxon>
        <taxon>Actinomycetota</taxon>
        <taxon>Actinomycetes</taxon>
        <taxon>Propionibacteriales</taxon>
        <taxon>Propionibacteriaceae</taxon>
        <taxon>Microlunatus</taxon>
    </lineage>
</organism>
<dbReference type="SUPFAM" id="SSF50969">
    <property type="entry name" value="YVTN repeat-like/Quinoprotein amine dehydrogenase"/>
    <property type="match status" value="1"/>
</dbReference>
<keyword evidence="4" id="KW-1185">Reference proteome</keyword>
<keyword evidence="2" id="KW-0812">Transmembrane</keyword>